<dbReference type="Proteomes" id="UP000228495">
    <property type="component" value="Unassembled WGS sequence"/>
</dbReference>
<dbReference type="SUPFAM" id="SSF158446">
    <property type="entry name" value="IVS-encoded protein-like"/>
    <property type="match status" value="1"/>
</dbReference>
<comment type="caution">
    <text evidence="1">The sequence shown here is derived from an EMBL/GenBank/DDBJ whole genome shotgun (WGS) entry which is preliminary data.</text>
</comment>
<dbReference type="AlphaFoldDB" id="A0A2H0BF68"/>
<sequence length="181" mass="20999">MVGGRPTNQPKAGYEYLAAYMLGKVIQDLTEQFTKRWIYTYRRRDQMNEAARSNSQNVAEGYTGESLKSYIKLAGVAHGSNEELTKDYEDFLRVNGYSTWGTSHPKIRGFRKFRVCWVCENALNTPKLPNDPEEAANMLLTFCNMDGYLLKRLVDSLKQKHQQEGGLTEELYRNRKEYRGY</sequence>
<name>A0A2H0BF68_UNCKA</name>
<evidence type="ECO:0000313" key="2">
    <source>
        <dbReference type="Proteomes" id="UP000228495"/>
    </source>
</evidence>
<evidence type="ECO:0000313" key="1">
    <source>
        <dbReference type="EMBL" id="PIP56313.1"/>
    </source>
</evidence>
<dbReference type="EMBL" id="PCSU01000064">
    <property type="protein sequence ID" value="PIP56313.1"/>
    <property type="molecule type" value="Genomic_DNA"/>
</dbReference>
<dbReference type="InterPro" id="IPR036583">
    <property type="entry name" value="23S_rRNA_IVS_sf"/>
</dbReference>
<dbReference type="NCBIfam" id="TIGR04258">
    <property type="entry name" value="4helix_suffix"/>
    <property type="match status" value="1"/>
</dbReference>
<dbReference type="InterPro" id="IPR026354">
    <property type="entry name" value="4helix_suffix_dom"/>
</dbReference>
<dbReference type="InterPro" id="IPR012657">
    <property type="entry name" value="23S_rRNA-intervening_sequence"/>
</dbReference>
<protein>
    <recommendedName>
        <fullName evidence="3">Four helix bundle protein</fullName>
    </recommendedName>
</protein>
<dbReference type="Gene3D" id="1.20.1440.60">
    <property type="entry name" value="23S rRNA-intervening sequence"/>
    <property type="match status" value="1"/>
</dbReference>
<reference evidence="1 2" key="1">
    <citation type="submission" date="2017-09" db="EMBL/GenBank/DDBJ databases">
        <title>Depth-based differentiation of microbial function through sediment-hosted aquifers and enrichment of novel symbionts in the deep terrestrial subsurface.</title>
        <authorList>
            <person name="Probst A.J."/>
            <person name="Ladd B."/>
            <person name="Jarett J.K."/>
            <person name="Geller-Mcgrath D.E."/>
            <person name="Sieber C.M."/>
            <person name="Emerson J.B."/>
            <person name="Anantharaman K."/>
            <person name="Thomas B.C."/>
            <person name="Malmstrom R."/>
            <person name="Stieglmeier M."/>
            <person name="Klingl A."/>
            <person name="Woyke T."/>
            <person name="Ryan C.M."/>
            <person name="Banfield J.F."/>
        </authorList>
    </citation>
    <scope>NUCLEOTIDE SEQUENCE [LARGE SCALE GENOMIC DNA]</scope>
    <source>
        <strain evidence="1">CG22_combo_CG10-13_8_21_14_all_39_12</strain>
    </source>
</reference>
<gene>
    <name evidence="1" type="ORF">COX05_03700</name>
</gene>
<dbReference type="Pfam" id="PF05635">
    <property type="entry name" value="23S_rRNA_IVP"/>
    <property type="match status" value="1"/>
</dbReference>
<organism evidence="1 2">
    <name type="scientific">candidate division WWE3 bacterium CG22_combo_CG10-13_8_21_14_all_39_12</name>
    <dbReference type="NCBI Taxonomy" id="1975094"/>
    <lineage>
        <taxon>Bacteria</taxon>
        <taxon>Katanobacteria</taxon>
    </lineage>
</organism>
<evidence type="ECO:0008006" key="3">
    <source>
        <dbReference type="Google" id="ProtNLM"/>
    </source>
</evidence>
<proteinExistence type="predicted"/>
<accession>A0A2H0BF68</accession>
<dbReference type="NCBIfam" id="TIGR02436">
    <property type="entry name" value="four helix bundle protein"/>
    <property type="match status" value="1"/>
</dbReference>